<dbReference type="Pfam" id="PF00589">
    <property type="entry name" value="Phage_integrase"/>
    <property type="match status" value="1"/>
</dbReference>
<evidence type="ECO:0000313" key="4">
    <source>
        <dbReference type="Proteomes" id="UP000237632"/>
    </source>
</evidence>
<dbReference type="Proteomes" id="UP000237632">
    <property type="component" value="Unassembled WGS sequence"/>
</dbReference>
<evidence type="ECO:0000256" key="1">
    <source>
        <dbReference type="ARBA" id="ARBA00023172"/>
    </source>
</evidence>
<dbReference type="InterPro" id="IPR011010">
    <property type="entry name" value="DNA_brk_join_enz"/>
</dbReference>
<organism evidence="3 4">
    <name type="scientific">Burkholderia vietnamiensis</name>
    <dbReference type="NCBI Taxonomy" id="60552"/>
    <lineage>
        <taxon>Bacteria</taxon>
        <taxon>Pseudomonadati</taxon>
        <taxon>Pseudomonadota</taxon>
        <taxon>Betaproteobacteria</taxon>
        <taxon>Burkholderiales</taxon>
        <taxon>Burkholderiaceae</taxon>
        <taxon>Burkholderia</taxon>
        <taxon>Burkholderia cepacia complex</taxon>
    </lineage>
</organism>
<dbReference type="AlphaFoldDB" id="A0AA45BF90"/>
<evidence type="ECO:0000259" key="2">
    <source>
        <dbReference type="Pfam" id="PF00589"/>
    </source>
</evidence>
<name>A0AA45BF90_BURVI</name>
<sequence length="78" mass="8442">MTKLQGGYLTLKTDAVKSTEFSNTHTFASRLVQKGVSLLKVSLLLGHANPAMTQKYAHLCPDSTGREAVDILNSLHAD</sequence>
<dbReference type="InterPro" id="IPR013762">
    <property type="entry name" value="Integrase-like_cat_sf"/>
</dbReference>
<dbReference type="RefSeq" id="WP_060082400.1">
    <property type="nucleotide sequence ID" value="NZ_CADFFO010000026.1"/>
</dbReference>
<dbReference type="InterPro" id="IPR002104">
    <property type="entry name" value="Integrase_catalytic"/>
</dbReference>
<accession>A0AA45BF90</accession>
<gene>
    <name evidence="3" type="ORF">C6T65_09700</name>
</gene>
<feature type="domain" description="Tyr recombinase" evidence="2">
    <location>
        <begin position="25"/>
        <end position="59"/>
    </location>
</feature>
<dbReference type="SUPFAM" id="SSF56349">
    <property type="entry name" value="DNA breaking-rejoining enzymes"/>
    <property type="match status" value="1"/>
</dbReference>
<reference evidence="3 4" key="1">
    <citation type="submission" date="2018-03" db="EMBL/GenBank/DDBJ databases">
        <authorList>
            <person name="Nguyen K."/>
            <person name="Fouts D."/>
            <person name="Sutton G."/>
        </authorList>
    </citation>
    <scope>NUCLEOTIDE SEQUENCE [LARGE SCALE GENOMIC DNA]</scope>
    <source>
        <strain evidence="3 4">AU3578</strain>
    </source>
</reference>
<dbReference type="GO" id="GO:0003677">
    <property type="term" value="F:DNA binding"/>
    <property type="evidence" value="ECO:0007669"/>
    <property type="project" value="InterPro"/>
</dbReference>
<keyword evidence="1" id="KW-0233">DNA recombination</keyword>
<evidence type="ECO:0000313" key="3">
    <source>
        <dbReference type="EMBL" id="PRH42536.1"/>
    </source>
</evidence>
<proteinExistence type="predicted"/>
<comment type="caution">
    <text evidence="3">The sequence shown here is derived from an EMBL/GenBank/DDBJ whole genome shotgun (WGS) entry which is preliminary data.</text>
</comment>
<dbReference type="EMBL" id="PVHK01000061">
    <property type="protein sequence ID" value="PRH42536.1"/>
    <property type="molecule type" value="Genomic_DNA"/>
</dbReference>
<dbReference type="GO" id="GO:0006310">
    <property type="term" value="P:DNA recombination"/>
    <property type="evidence" value="ECO:0007669"/>
    <property type="project" value="UniProtKB-KW"/>
</dbReference>
<protein>
    <recommendedName>
        <fullName evidence="2">Tyr recombinase domain-containing protein</fullName>
    </recommendedName>
</protein>
<dbReference type="Gene3D" id="1.10.443.10">
    <property type="entry name" value="Intergrase catalytic core"/>
    <property type="match status" value="1"/>
</dbReference>
<dbReference type="GO" id="GO:0015074">
    <property type="term" value="P:DNA integration"/>
    <property type="evidence" value="ECO:0007669"/>
    <property type="project" value="InterPro"/>
</dbReference>